<dbReference type="CTD" id="20215096"/>
<dbReference type="KEGG" id="hro:HELRODRAFT_75052"/>
<feature type="transmembrane region" description="Helical" evidence="9">
    <location>
        <begin position="496"/>
        <end position="517"/>
    </location>
</feature>
<dbReference type="OMA" id="RRAPFYW"/>
<evidence type="ECO:0000256" key="4">
    <source>
        <dbReference type="ARBA" id="ARBA00022475"/>
    </source>
</evidence>
<evidence type="ECO:0000313" key="11">
    <source>
        <dbReference type="EMBL" id="ESO08482.1"/>
    </source>
</evidence>
<dbReference type="GO" id="GO:0022857">
    <property type="term" value="F:transmembrane transporter activity"/>
    <property type="evidence" value="ECO:0000318"/>
    <property type="project" value="GO_Central"/>
</dbReference>
<feature type="domain" description="Bicarbonate transporter-like transmembrane" evidence="10">
    <location>
        <begin position="240"/>
        <end position="760"/>
    </location>
</feature>
<organism evidence="12 13">
    <name type="scientific">Helobdella robusta</name>
    <name type="common">Californian leech</name>
    <dbReference type="NCBI Taxonomy" id="6412"/>
    <lineage>
        <taxon>Eukaryota</taxon>
        <taxon>Metazoa</taxon>
        <taxon>Spiralia</taxon>
        <taxon>Lophotrochozoa</taxon>
        <taxon>Annelida</taxon>
        <taxon>Clitellata</taxon>
        <taxon>Hirudinea</taxon>
        <taxon>Rhynchobdellida</taxon>
        <taxon>Glossiphoniidae</taxon>
        <taxon>Helobdella</taxon>
    </lineage>
</organism>
<dbReference type="AlphaFoldDB" id="T1G1Z8"/>
<evidence type="ECO:0000256" key="5">
    <source>
        <dbReference type="ARBA" id="ARBA00022692"/>
    </source>
</evidence>
<keyword evidence="5 9" id="KW-0812">Transmembrane</keyword>
<dbReference type="GO" id="GO:0016323">
    <property type="term" value="C:basolateral plasma membrane"/>
    <property type="evidence" value="ECO:0000318"/>
    <property type="project" value="GO_Central"/>
</dbReference>
<dbReference type="EnsemblMetazoa" id="HelroT75052">
    <property type="protein sequence ID" value="HelroP75052"/>
    <property type="gene ID" value="HelroG75052"/>
</dbReference>
<dbReference type="Proteomes" id="UP000015101">
    <property type="component" value="Unassembled WGS sequence"/>
</dbReference>
<keyword evidence="13" id="KW-1185">Reference proteome</keyword>
<keyword evidence="4" id="KW-1003">Cell membrane</keyword>
<reference evidence="11 13" key="2">
    <citation type="journal article" date="2013" name="Nature">
        <title>Insights into bilaterian evolution from three spiralian genomes.</title>
        <authorList>
            <person name="Simakov O."/>
            <person name="Marletaz F."/>
            <person name="Cho S.J."/>
            <person name="Edsinger-Gonzales E."/>
            <person name="Havlak P."/>
            <person name="Hellsten U."/>
            <person name="Kuo D.H."/>
            <person name="Larsson T."/>
            <person name="Lv J."/>
            <person name="Arendt D."/>
            <person name="Savage R."/>
            <person name="Osoegawa K."/>
            <person name="de Jong P."/>
            <person name="Grimwood J."/>
            <person name="Chapman J.A."/>
            <person name="Shapiro H."/>
            <person name="Aerts A."/>
            <person name="Otillar R.P."/>
            <person name="Terry A.Y."/>
            <person name="Boore J.L."/>
            <person name="Grigoriev I.V."/>
            <person name="Lindberg D.R."/>
            <person name="Seaver E.C."/>
            <person name="Weisblat D.A."/>
            <person name="Putnam N.H."/>
            <person name="Rokhsar D.S."/>
        </authorList>
    </citation>
    <scope>NUCLEOTIDE SEQUENCE</scope>
</reference>
<feature type="transmembrane region" description="Helical" evidence="9">
    <location>
        <begin position="316"/>
        <end position="336"/>
    </location>
</feature>
<feature type="transmembrane region" description="Helical" evidence="9">
    <location>
        <begin position="386"/>
        <end position="404"/>
    </location>
</feature>
<keyword evidence="8 9" id="KW-0472">Membrane</keyword>
<sequence length="799" mass="90373">MHHAERTNERTKPQKIPMTDFTTEIRASVDLENFLAAETSLVLDVPASSLEAVVECLLRRTLHAHEMFTAAFQDAKKSLFIHDSGCLWLHCCVILSRSIQSRCKTSTGCYDYEQSWLCILGSLASIQRRNVAIARLKSPTNLGRTSQEVRFVVLVVAPTKEKGTKNALELGRTFSTLFSDTSLRQKLLAADGEFEFKQFLRQHQQQQQTEITTPSDSTKTTTTMFSQHVFHLFSRRKLTFCKGIKKDFLLRVPSYVSDFTDAFRSRHSIRKVISTTFFLYFVCLFPAIALSAVNYDVTGGYFDIKKALCSQTIGGLTFALVGGQPTIIIMTTAPLVLYTKIVFFISRDWDVDFETLFAWTSLWNAIFLLTYAFLDVAKCMKFSTRSIEEVFALFIAITMMSYAFKDVVHDFQSNYYSPVCKNLSSTSSSTSTKKSAKPFINIALPPTSTTISATVLETISATTLLCLLLTLAALWFSLFLFNFTKTPFLNASKRSLLADLSLPMGVVVVSIVGSFIFKDVKLTHVQMNNRPIVEIISQHAGTSWSVVLGAFVLGWLMSVLFFVNQTVVEGIVGSRENRLKKNQTLNWNLLIVAILNMLLALLGLPPVHPSLPQTPLHILALAELEERVDQGKVNQKIISVTETRLTSLLSHILIALTMMVIHVLFLIPRAVLNGLLLYLAVTIMMRKNQLFERLMLMVTEQASYPPTHYIRTVPQRRIHTFTSLQMLQLIILCLVALCGINYIQIFFPIVVLLMIPIRWVETLLRMTMIKRQWSGRCCLWEVNYMMTLIQCELLKLSAT</sequence>
<evidence type="ECO:0000256" key="3">
    <source>
        <dbReference type="ARBA" id="ARBA00022448"/>
    </source>
</evidence>
<dbReference type="RefSeq" id="XP_009013412.1">
    <property type="nucleotide sequence ID" value="XM_009015164.1"/>
</dbReference>
<proteinExistence type="inferred from homology"/>
<name>T1G1Z8_HELRO</name>
<evidence type="ECO:0000259" key="10">
    <source>
        <dbReference type="Pfam" id="PF00955"/>
    </source>
</evidence>
<evidence type="ECO:0000256" key="9">
    <source>
        <dbReference type="SAM" id="Phobius"/>
    </source>
</evidence>
<dbReference type="GO" id="GO:0006820">
    <property type="term" value="P:monoatomic anion transport"/>
    <property type="evidence" value="ECO:0007669"/>
    <property type="project" value="InterPro"/>
</dbReference>
<dbReference type="InterPro" id="IPR011531">
    <property type="entry name" value="HCO3_transpt-like_TM_dom"/>
</dbReference>
<dbReference type="GO" id="GO:0005886">
    <property type="term" value="C:plasma membrane"/>
    <property type="evidence" value="ECO:0000318"/>
    <property type="project" value="GO_Central"/>
</dbReference>
<feature type="transmembrane region" description="Helical" evidence="9">
    <location>
        <begin position="652"/>
        <end position="685"/>
    </location>
</feature>
<reference evidence="12" key="3">
    <citation type="submission" date="2015-06" db="UniProtKB">
        <authorList>
            <consortium name="EnsemblMetazoa"/>
        </authorList>
    </citation>
    <scope>IDENTIFICATION</scope>
</reference>
<dbReference type="InterPro" id="IPR003020">
    <property type="entry name" value="HCO3_transpt_euk"/>
</dbReference>
<dbReference type="SUPFAM" id="SSF55804">
    <property type="entry name" value="Phoshotransferase/anion transport protein"/>
    <property type="match status" value="1"/>
</dbReference>
<dbReference type="HOGENOM" id="CLU_002289_6_0_1"/>
<evidence type="ECO:0000313" key="12">
    <source>
        <dbReference type="EnsemblMetazoa" id="HelroP75052"/>
    </source>
</evidence>
<comment type="similarity">
    <text evidence="2">Belongs to the anion exchanger (TC 2.A.31) family.</text>
</comment>
<feature type="transmembrane region" description="Helical" evidence="9">
    <location>
        <begin position="585"/>
        <end position="604"/>
    </location>
</feature>
<feature type="transmembrane region" description="Helical" evidence="9">
    <location>
        <begin position="544"/>
        <end position="564"/>
    </location>
</feature>
<feature type="transmembrane region" description="Helical" evidence="9">
    <location>
        <begin position="277"/>
        <end position="295"/>
    </location>
</feature>
<dbReference type="Gene3D" id="3.40.930.10">
    <property type="entry name" value="Mannitol-specific EII, Chain A"/>
    <property type="match status" value="1"/>
</dbReference>
<protein>
    <recommendedName>
        <fullName evidence="10">Bicarbonate transporter-like transmembrane domain-containing protein</fullName>
    </recommendedName>
</protein>
<accession>T1G1Z8</accession>
<dbReference type="FunFam" id="3.40.930.10:FF:000018">
    <property type="entry name" value="Sodium bicarbonate transporter protein 11"/>
    <property type="match status" value="1"/>
</dbReference>
<comment type="subcellular location">
    <subcellularLocation>
        <location evidence="1">Cell membrane</location>
        <topology evidence="1">Multi-pass membrane protein</topology>
    </subcellularLocation>
</comment>
<dbReference type="Gene3D" id="1.10.287.570">
    <property type="entry name" value="Helical hairpin bin"/>
    <property type="match status" value="1"/>
</dbReference>
<evidence type="ECO:0000313" key="13">
    <source>
        <dbReference type="Proteomes" id="UP000015101"/>
    </source>
</evidence>
<evidence type="ECO:0000256" key="7">
    <source>
        <dbReference type="ARBA" id="ARBA00023065"/>
    </source>
</evidence>
<dbReference type="OrthoDB" id="1735926at2759"/>
<dbReference type="PANTHER" id="PTHR11453">
    <property type="entry name" value="ANION EXCHANGE PROTEIN"/>
    <property type="match status" value="1"/>
</dbReference>
<dbReference type="GO" id="GO:0005452">
    <property type="term" value="F:solute:inorganic anion antiporter activity"/>
    <property type="evidence" value="ECO:0007669"/>
    <property type="project" value="InterPro"/>
</dbReference>
<dbReference type="Pfam" id="PF00955">
    <property type="entry name" value="HCO3_cotransp"/>
    <property type="match status" value="1"/>
</dbReference>
<gene>
    <name evidence="12" type="primary">20215096</name>
    <name evidence="11" type="ORF">HELRODRAFT_75052</name>
</gene>
<dbReference type="eggNOG" id="KOG1172">
    <property type="taxonomic scope" value="Eukaryota"/>
</dbReference>
<dbReference type="GeneID" id="20215096"/>
<dbReference type="PANTHER" id="PTHR11453:SF127">
    <property type="entry name" value="SOLUTE CARRIER FAMILY 4 MEMBER 11"/>
    <property type="match status" value="1"/>
</dbReference>
<keyword evidence="6 9" id="KW-1133">Transmembrane helix</keyword>
<dbReference type="FunFam" id="1.10.287.570:FF:000002">
    <property type="entry name" value="Solute carrier family 4 member 11"/>
    <property type="match status" value="1"/>
</dbReference>
<evidence type="ECO:0000256" key="2">
    <source>
        <dbReference type="ARBA" id="ARBA00010993"/>
    </source>
</evidence>
<dbReference type="GO" id="GO:0055085">
    <property type="term" value="P:transmembrane transport"/>
    <property type="evidence" value="ECO:0000318"/>
    <property type="project" value="GO_Central"/>
</dbReference>
<dbReference type="GO" id="GO:0050801">
    <property type="term" value="P:monoatomic ion homeostasis"/>
    <property type="evidence" value="ECO:0000318"/>
    <property type="project" value="GO_Central"/>
</dbReference>
<keyword evidence="3" id="KW-0813">Transport</keyword>
<dbReference type="InterPro" id="IPR016152">
    <property type="entry name" value="PTrfase/Anion_transptr"/>
</dbReference>
<dbReference type="STRING" id="6412.T1G1Z8"/>
<feature type="transmembrane region" description="Helical" evidence="9">
    <location>
        <begin position="356"/>
        <end position="374"/>
    </location>
</feature>
<evidence type="ECO:0000256" key="6">
    <source>
        <dbReference type="ARBA" id="ARBA00022989"/>
    </source>
</evidence>
<dbReference type="InParanoid" id="T1G1Z8"/>
<dbReference type="EMBL" id="AMQM01003266">
    <property type="status" value="NOT_ANNOTATED_CDS"/>
    <property type="molecule type" value="Genomic_DNA"/>
</dbReference>
<feature type="transmembrane region" description="Helical" evidence="9">
    <location>
        <begin position="459"/>
        <end position="484"/>
    </location>
</feature>
<evidence type="ECO:0000256" key="1">
    <source>
        <dbReference type="ARBA" id="ARBA00004651"/>
    </source>
</evidence>
<dbReference type="EMBL" id="KB096080">
    <property type="protein sequence ID" value="ESO08482.1"/>
    <property type="molecule type" value="Genomic_DNA"/>
</dbReference>
<evidence type="ECO:0000256" key="8">
    <source>
        <dbReference type="ARBA" id="ARBA00023136"/>
    </source>
</evidence>
<keyword evidence="7" id="KW-0406">Ion transport</keyword>
<reference evidence="13" key="1">
    <citation type="submission" date="2012-12" db="EMBL/GenBank/DDBJ databases">
        <authorList>
            <person name="Hellsten U."/>
            <person name="Grimwood J."/>
            <person name="Chapman J.A."/>
            <person name="Shapiro H."/>
            <person name="Aerts A."/>
            <person name="Otillar R.P."/>
            <person name="Terry A.Y."/>
            <person name="Boore J.L."/>
            <person name="Simakov O."/>
            <person name="Marletaz F."/>
            <person name="Cho S.-J."/>
            <person name="Edsinger-Gonzales E."/>
            <person name="Havlak P."/>
            <person name="Kuo D.-H."/>
            <person name="Larsson T."/>
            <person name="Lv J."/>
            <person name="Arendt D."/>
            <person name="Savage R."/>
            <person name="Osoegawa K."/>
            <person name="de Jong P."/>
            <person name="Lindberg D.R."/>
            <person name="Seaver E.C."/>
            <person name="Weisblat D.A."/>
            <person name="Putnam N.H."/>
            <person name="Grigoriev I.V."/>
            <person name="Rokhsar D.S."/>
        </authorList>
    </citation>
    <scope>NUCLEOTIDE SEQUENCE</scope>
</reference>